<evidence type="ECO:0000313" key="1">
    <source>
        <dbReference type="EMBL" id="KAJ6822590.1"/>
    </source>
</evidence>
<reference evidence="1" key="1">
    <citation type="journal article" date="2023" name="GigaByte">
        <title>Genome assembly of the bearded iris, Iris pallida Lam.</title>
        <authorList>
            <person name="Bruccoleri R.E."/>
            <person name="Oakeley E.J."/>
            <person name="Faust A.M.E."/>
            <person name="Altorfer M."/>
            <person name="Dessus-Babus S."/>
            <person name="Burckhardt D."/>
            <person name="Oertli M."/>
            <person name="Naumann U."/>
            <person name="Petersen F."/>
            <person name="Wong J."/>
        </authorList>
    </citation>
    <scope>NUCLEOTIDE SEQUENCE</scope>
    <source>
        <strain evidence="1">GSM-AAB239-AS_SAM_17_03QT</strain>
    </source>
</reference>
<dbReference type="EMBL" id="JANAVB010001399">
    <property type="protein sequence ID" value="KAJ6852887.1"/>
    <property type="molecule type" value="Genomic_DNA"/>
</dbReference>
<comment type="caution">
    <text evidence="1">The sequence shown here is derived from an EMBL/GenBank/DDBJ whole genome shotgun (WGS) entry which is preliminary data.</text>
</comment>
<dbReference type="EMBL" id="JANAVB010024000">
    <property type="protein sequence ID" value="KAJ6822590.1"/>
    <property type="molecule type" value="Genomic_DNA"/>
</dbReference>
<dbReference type="Proteomes" id="UP001140949">
    <property type="component" value="Unassembled WGS sequence"/>
</dbReference>
<protein>
    <submittedName>
        <fullName evidence="1">Uncharacterized protein</fullName>
    </submittedName>
</protein>
<sequence>MARHKVQPLARHSYFGISMTLVYLTYFS</sequence>
<evidence type="ECO:0000313" key="3">
    <source>
        <dbReference type="Proteomes" id="UP001140949"/>
    </source>
</evidence>
<accession>A0AAX6G1U1</accession>
<keyword evidence="3" id="KW-1185">Reference proteome</keyword>
<dbReference type="AlphaFoldDB" id="A0AAX6G1U1"/>
<gene>
    <name evidence="2" type="ORF">M6B38_252825</name>
    <name evidence="1" type="ORF">M6B38_386825</name>
</gene>
<organism evidence="1 3">
    <name type="scientific">Iris pallida</name>
    <name type="common">Sweet iris</name>
    <dbReference type="NCBI Taxonomy" id="29817"/>
    <lineage>
        <taxon>Eukaryota</taxon>
        <taxon>Viridiplantae</taxon>
        <taxon>Streptophyta</taxon>
        <taxon>Embryophyta</taxon>
        <taxon>Tracheophyta</taxon>
        <taxon>Spermatophyta</taxon>
        <taxon>Magnoliopsida</taxon>
        <taxon>Liliopsida</taxon>
        <taxon>Asparagales</taxon>
        <taxon>Iridaceae</taxon>
        <taxon>Iridoideae</taxon>
        <taxon>Irideae</taxon>
        <taxon>Iris</taxon>
    </lineage>
</organism>
<evidence type="ECO:0000313" key="2">
    <source>
        <dbReference type="EMBL" id="KAJ6852887.1"/>
    </source>
</evidence>
<proteinExistence type="predicted"/>
<name>A0AAX6G1U1_IRIPA</name>
<reference evidence="1" key="2">
    <citation type="submission" date="2023-04" db="EMBL/GenBank/DDBJ databases">
        <authorList>
            <person name="Bruccoleri R.E."/>
            <person name="Oakeley E.J."/>
            <person name="Faust A.-M."/>
            <person name="Dessus-Babus S."/>
            <person name="Altorfer M."/>
            <person name="Burckhardt D."/>
            <person name="Oertli M."/>
            <person name="Naumann U."/>
            <person name="Petersen F."/>
            <person name="Wong J."/>
        </authorList>
    </citation>
    <scope>NUCLEOTIDE SEQUENCE</scope>
    <source>
        <strain evidence="1">GSM-AAB239-AS_SAM_17_03QT</strain>
        <tissue evidence="1">Leaf</tissue>
    </source>
</reference>